<feature type="region of interest" description="Disordered" evidence="7">
    <location>
        <begin position="489"/>
        <end position="520"/>
    </location>
</feature>
<evidence type="ECO:0000256" key="8">
    <source>
        <dbReference type="SAM" id="Phobius"/>
    </source>
</evidence>
<evidence type="ECO:0000313" key="11">
    <source>
        <dbReference type="Proteomes" id="UP000076552"/>
    </source>
</evidence>
<proteinExistence type="predicted"/>
<feature type="transmembrane region" description="Helical" evidence="8">
    <location>
        <begin position="383"/>
        <end position="404"/>
    </location>
</feature>
<evidence type="ECO:0000256" key="6">
    <source>
        <dbReference type="ARBA" id="ARBA00023136"/>
    </source>
</evidence>
<dbReference type="Gene3D" id="1.20.120.1770">
    <property type="match status" value="1"/>
</dbReference>
<evidence type="ECO:0000256" key="2">
    <source>
        <dbReference type="ARBA" id="ARBA00022448"/>
    </source>
</evidence>
<dbReference type="Pfam" id="PF16010">
    <property type="entry name" value="CDH-cyt"/>
    <property type="match status" value="1"/>
</dbReference>
<dbReference type="InterPro" id="IPR015920">
    <property type="entry name" value="Cellobiose_DH-like_cyt"/>
</dbReference>
<gene>
    <name evidence="10" type="ORF">CT0861_06406</name>
</gene>
<feature type="domain" description="Cytochrome b561" evidence="9">
    <location>
        <begin position="279"/>
        <end position="400"/>
    </location>
</feature>
<dbReference type="SMART" id="SM00665">
    <property type="entry name" value="B561"/>
    <property type="match status" value="1"/>
</dbReference>
<organism evidence="10 11">
    <name type="scientific">Colletotrichum tofieldiae</name>
    <dbReference type="NCBI Taxonomy" id="708197"/>
    <lineage>
        <taxon>Eukaryota</taxon>
        <taxon>Fungi</taxon>
        <taxon>Dikarya</taxon>
        <taxon>Ascomycota</taxon>
        <taxon>Pezizomycotina</taxon>
        <taxon>Sordariomycetes</taxon>
        <taxon>Hypocreomycetidae</taxon>
        <taxon>Glomerellales</taxon>
        <taxon>Glomerellaceae</taxon>
        <taxon>Colletotrichum</taxon>
        <taxon>Colletotrichum spaethianum species complex</taxon>
    </lineage>
</organism>
<feature type="compositionally biased region" description="Basic and acidic residues" evidence="7">
    <location>
        <begin position="496"/>
        <end position="507"/>
    </location>
</feature>
<evidence type="ECO:0000256" key="7">
    <source>
        <dbReference type="SAM" id="MobiDB-lite"/>
    </source>
</evidence>
<protein>
    <submittedName>
        <fullName evidence="10">Integral membrane protein</fullName>
    </submittedName>
</protein>
<keyword evidence="4" id="KW-0249">Electron transport</keyword>
<keyword evidence="6 8" id="KW-0472">Membrane</keyword>
<dbReference type="Pfam" id="PF03188">
    <property type="entry name" value="Cytochrom_B561"/>
    <property type="match status" value="1"/>
</dbReference>
<evidence type="ECO:0000256" key="4">
    <source>
        <dbReference type="ARBA" id="ARBA00022982"/>
    </source>
</evidence>
<dbReference type="InterPro" id="IPR006593">
    <property type="entry name" value="Cyt_b561/ferric_Rdtase_TM"/>
</dbReference>
<evidence type="ECO:0000256" key="3">
    <source>
        <dbReference type="ARBA" id="ARBA00022692"/>
    </source>
</evidence>
<dbReference type="CDD" id="cd08760">
    <property type="entry name" value="Cyt_b561_FRRS1_like"/>
    <property type="match status" value="1"/>
</dbReference>
<feature type="transmembrane region" description="Helical" evidence="8">
    <location>
        <begin position="313"/>
        <end position="333"/>
    </location>
</feature>
<dbReference type="PANTHER" id="PTHR47797:SF1">
    <property type="entry name" value="CYTOCHROME B561 DOMAIN-CONTAINING PROTEIN-RELATED"/>
    <property type="match status" value="1"/>
</dbReference>
<dbReference type="Gene3D" id="2.60.40.1210">
    <property type="entry name" value="Cellobiose dehydrogenase, cytochrome domain"/>
    <property type="match status" value="1"/>
</dbReference>
<evidence type="ECO:0000256" key="1">
    <source>
        <dbReference type="ARBA" id="ARBA00004370"/>
    </source>
</evidence>
<dbReference type="SUPFAM" id="SSF49344">
    <property type="entry name" value="CBD9-like"/>
    <property type="match status" value="1"/>
</dbReference>
<dbReference type="Proteomes" id="UP000076552">
    <property type="component" value="Unassembled WGS sequence"/>
</dbReference>
<accession>A0A166XVW7</accession>
<evidence type="ECO:0000259" key="9">
    <source>
        <dbReference type="SMART" id="SM00665"/>
    </source>
</evidence>
<evidence type="ECO:0000256" key="5">
    <source>
        <dbReference type="ARBA" id="ARBA00022989"/>
    </source>
</evidence>
<dbReference type="STRING" id="708197.A0A166XVW7"/>
<dbReference type="PANTHER" id="PTHR47797">
    <property type="entry name" value="DEHYDROGENASE, PUTATIVE (AFU_ORTHOLOGUE AFUA_8G05805)-RELATED"/>
    <property type="match status" value="1"/>
</dbReference>
<keyword evidence="11" id="KW-1185">Reference proteome</keyword>
<feature type="transmembrane region" description="Helical" evidence="8">
    <location>
        <begin position="278"/>
        <end position="301"/>
    </location>
</feature>
<reference evidence="10 11" key="1">
    <citation type="submission" date="2015-06" db="EMBL/GenBank/DDBJ databases">
        <title>Survival trade-offs in plant roots during colonization by closely related pathogenic and mutualistic fungi.</title>
        <authorList>
            <person name="Hacquard S."/>
            <person name="Kracher B."/>
            <person name="Hiruma K."/>
            <person name="Weinman A."/>
            <person name="Muench P."/>
            <person name="Garrido Oter R."/>
            <person name="Ver Loren van Themaat E."/>
            <person name="Dallerey J.-F."/>
            <person name="Damm U."/>
            <person name="Henrissat B."/>
            <person name="Lespinet O."/>
            <person name="Thon M."/>
            <person name="Kemen E."/>
            <person name="McHardy A.C."/>
            <person name="Schulze-Lefert P."/>
            <person name="O'Connell R.J."/>
        </authorList>
    </citation>
    <scope>NUCLEOTIDE SEQUENCE [LARGE SCALE GENOMIC DNA]</scope>
    <source>
        <strain evidence="10 11">0861</strain>
    </source>
</reference>
<keyword evidence="3 8" id="KW-0812">Transmembrane</keyword>
<feature type="non-terminal residue" evidence="10">
    <location>
        <position position="1"/>
    </location>
</feature>
<dbReference type="AlphaFoldDB" id="A0A166XVW7"/>
<sequence>LRLLVSLTLPPSQRLSSFSHLCLVGPSHHRHPDDQIAIREPGRIRRLEARQTATMLFSNLGRAALAAATFATLSLAQSSNSPDLGQSTFVAPEKNVAFGFTVPENSGEDVFITMRAPIDRTWAAIGIGQDRMEGSLIFMIYRDESGSGVTFSPRVAYGNYEPTYYDRMKWETLPGTGVFNGSMFFSARCTDHCRSWPGGWVDVSNENQKAIYAVGPKGGFFSNKRDTSVKFHEEFGRFTINMKRTIGPGDAPVLKGDAVNEGTNQISANDGRRDYKSIFHAVLMVGSLVFLIPFGAVLLRLGNMVRWHALNQGVALLIVIVGFVLGVLTSFWYSRSRGFKSAHQIIGFIVVAFLLAQFAVGFLHHQKYKKTQQTTPYKTVHVWLGRIIIALGTFNAFLGFSFAMNRKFNYFLAAFIILMLLVSLFFTFGGKWVRGRMPAKFGNQAQGGYNPEPWRQAPTHGGYAYDGGAPPAYQPPSHQNQTIGLTSMVADPAQPTKERSGSRDYRNNDLGSAHQPREMV</sequence>
<dbReference type="GO" id="GO:0016020">
    <property type="term" value="C:membrane"/>
    <property type="evidence" value="ECO:0007669"/>
    <property type="project" value="UniProtKB-SubCell"/>
</dbReference>
<dbReference type="EMBL" id="LFIV01000011">
    <property type="protein sequence ID" value="KZL76997.1"/>
    <property type="molecule type" value="Genomic_DNA"/>
</dbReference>
<evidence type="ECO:0000313" key="10">
    <source>
        <dbReference type="EMBL" id="KZL76997.1"/>
    </source>
</evidence>
<name>A0A166XVW7_9PEZI</name>
<keyword evidence="5 8" id="KW-1133">Transmembrane helix</keyword>
<comment type="subcellular location">
    <subcellularLocation>
        <location evidence="1">Membrane</location>
    </subcellularLocation>
</comment>
<comment type="caution">
    <text evidence="10">The sequence shown here is derived from an EMBL/GenBank/DDBJ whole genome shotgun (WGS) entry which is preliminary data.</text>
</comment>
<keyword evidence="2" id="KW-0813">Transport</keyword>
<feature type="transmembrane region" description="Helical" evidence="8">
    <location>
        <begin position="345"/>
        <end position="363"/>
    </location>
</feature>
<dbReference type="CDD" id="cd09630">
    <property type="entry name" value="CDH_like_cytochrome"/>
    <property type="match status" value="1"/>
</dbReference>
<feature type="transmembrane region" description="Helical" evidence="8">
    <location>
        <begin position="410"/>
        <end position="430"/>
    </location>
</feature>